<dbReference type="SUPFAM" id="SSF50331">
    <property type="entry name" value="MOP-like"/>
    <property type="match status" value="1"/>
</dbReference>
<evidence type="ECO:0000313" key="9">
    <source>
        <dbReference type="EMBL" id="MBB5018595.1"/>
    </source>
</evidence>
<evidence type="ECO:0000256" key="5">
    <source>
        <dbReference type="ARBA" id="ARBA00022840"/>
    </source>
</evidence>
<keyword evidence="5 9" id="KW-0067">ATP-binding</keyword>
<dbReference type="FunFam" id="3.40.50.300:FF:000425">
    <property type="entry name" value="Probable ABC transporter, ATP-binding subunit"/>
    <property type="match status" value="1"/>
</dbReference>
<gene>
    <name evidence="9" type="ORF">HNQ59_001886</name>
</gene>
<dbReference type="GO" id="GO:0022857">
    <property type="term" value="F:transmembrane transporter activity"/>
    <property type="evidence" value="ECO:0007669"/>
    <property type="project" value="InterPro"/>
</dbReference>
<dbReference type="GO" id="GO:0016887">
    <property type="term" value="F:ATP hydrolysis activity"/>
    <property type="evidence" value="ECO:0007669"/>
    <property type="project" value="InterPro"/>
</dbReference>
<dbReference type="AlphaFoldDB" id="A0A840MM91"/>
<dbReference type="InterPro" id="IPR008995">
    <property type="entry name" value="Mo/tungstate-bd_C_term_dom"/>
</dbReference>
<dbReference type="GO" id="GO:0015697">
    <property type="term" value="P:quaternary ammonium group transport"/>
    <property type="evidence" value="ECO:0007669"/>
    <property type="project" value="UniProtKB-ARBA"/>
</dbReference>
<protein>
    <submittedName>
        <fullName evidence="9">Iron(III) transport system ATP-binding protein</fullName>
    </submittedName>
</protein>
<dbReference type="PANTHER" id="PTHR42781:SF5">
    <property type="entry name" value="PUTRESCINE TRANSPORT ATP-BINDING PROTEIN POTG"/>
    <property type="match status" value="1"/>
</dbReference>
<dbReference type="Gene3D" id="3.40.50.300">
    <property type="entry name" value="P-loop containing nucleotide triphosphate hydrolases"/>
    <property type="match status" value="1"/>
</dbReference>
<evidence type="ECO:0000256" key="1">
    <source>
        <dbReference type="ARBA" id="ARBA00022448"/>
    </source>
</evidence>
<keyword evidence="7" id="KW-0472">Membrane</keyword>
<organism evidence="9 10">
    <name type="scientific">Chitinivorax tropicus</name>
    <dbReference type="NCBI Taxonomy" id="714531"/>
    <lineage>
        <taxon>Bacteria</taxon>
        <taxon>Pseudomonadati</taxon>
        <taxon>Pseudomonadota</taxon>
        <taxon>Betaproteobacteria</taxon>
        <taxon>Chitinivorax</taxon>
    </lineage>
</organism>
<evidence type="ECO:0000259" key="8">
    <source>
        <dbReference type="PROSITE" id="PS50893"/>
    </source>
</evidence>
<dbReference type="PROSITE" id="PS00211">
    <property type="entry name" value="ABC_TRANSPORTER_1"/>
    <property type="match status" value="1"/>
</dbReference>
<name>A0A840MM91_9PROT</name>
<dbReference type="InterPro" id="IPR017666">
    <property type="entry name" value="AminoethylPonate_ABC_PhnT2"/>
</dbReference>
<keyword evidence="4" id="KW-0547">Nucleotide-binding</keyword>
<keyword evidence="6" id="KW-1278">Translocase</keyword>
<evidence type="ECO:0000313" key="10">
    <source>
        <dbReference type="Proteomes" id="UP000575898"/>
    </source>
</evidence>
<dbReference type="NCBIfam" id="TIGR03265">
    <property type="entry name" value="PhnT2"/>
    <property type="match status" value="1"/>
</dbReference>
<dbReference type="PANTHER" id="PTHR42781">
    <property type="entry name" value="SPERMIDINE/PUTRESCINE IMPORT ATP-BINDING PROTEIN POTA"/>
    <property type="match status" value="1"/>
</dbReference>
<dbReference type="InterPro" id="IPR017871">
    <property type="entry name" value="ABC_transporter-like_CS"/>
</dbReference>
<dbReference type="InterPro" id="IPR003593">
    <property type="entry name" value="AAA+_ATPase"/>
</dbReference>
<sequence>MKNDLLAWMKPAHSQEAETPQAPFLAIDQLSKRFGALTVLAGIDLVVHKGEFVCLLGPSGCGKTTLLRQVAGLDRPDSGRIVMNGRDVTQLPPGQRDYGIVFQSYALFPNLTVADNIGYGLQGPRATRQQRIRSLLSLINLDAIADRYPAQLSGGQQQRVALARALATSPSLLLLDEPLSALDAQVRQHLRQEIKALQHTLNITTIMVTHDQEEALTMADRIVVMHQGRIEQIGTPAEIYHQPATRFVASFVGQGNWLHARPVGNDQLQLGELTLPRPAVLPPINAQGQIELFCRPEHIVLHPNWPAAGVATALADIQRIELLGPIYRLHLHVPAWGQQTVLADIGHQTFFTQAIARQQRVTISLPDASQLLFESEPRP</sequence>
<dbReference type="InterPro" id="IPR013611">
    <property type="entry name" value="Transp-assoc_OB_typ2"/>
</dbReference>
<dbReference type="PROSITE" id="PS50893">
    <property type="entry name" value="ABC_TRANSPORTER_2"/>
    <property type="match status" value="1"/>
</dbReference>
<reference evidence="9 10" key="1">
    <citation type="submission" date="2020-08" db="EMBL/GenBank/DDBJ databases">
        <title>Genomic Encyclopedia of Type Strains, Phase IV (KMG-IV): sequencing the most valuable type-strain genomes for metagenomic binning, comparative biology and taxonomic classification.</title>
        <authorList>
            <person name="Goeker M."/>
        </authorList>
    </citation>
    <scope>NUCLEOTIDE SEQUENCE [LARGE SCALE GENOMIC DNA]</scope>
    <source>
        <strain evidence="9 10">DSM 27165</strain>
    </source>
</reference>
<dbReference type="GO" id="GO:0005524">
    <property type="term" value="F:ATP binding"/>
    <property type="evidence" value="ECO:0007669"/>
    <property type="project" value="UniProtKB-KW"/>
</dbReference>
<dbReference type="InterPro" id="IPR027417">
    <property type="entry name" value="P-loop_NTPase"/>
</dbReference>
<dbReference type="SMART" id="SM00382">
    <property type="entry name" value="AAA"/>
    <property type="match status" value="1"/>
</dbReference>
<dbReference type="Proteomes" id="UP000575898">
    <property type="component" value="Unassembled WGS sequence"/>
</dbReference>
<dbReference type="GO" id="GO:0043190">
    <property type="term" value="C:ATP-binding cassette (ABC) transporter complex"/>
    <property type="evidence" value="ECO:0007669"/>
    <property type="project" value="InterPro"/>
</dbReference>
<dbReference type="SUPFAM" id="SSF52540">
    <property type="entry name" value="P-loop containing nucleoside triphosphate hydrolases"/>
    <property type="match status" value="1"/>
</dbReference>
<proteinExistence type="predicted"/>
<evidence type="ECO:0000256" key="6">
    <source>
        <dbReference type="ARBA" id="ARBA00022967"/>
    </source>
</evidence>
<dbReference type="Pfam" id="PF08402">
    <property type="entry name" value="TOBE_2"/>
    <property type="match status" value="1"/>
</dbReference>
<evidence type="ECO:0000256" key="7">
    <source>
        <dbReference type="ARBA" id="ARBA00023136"/>
    </source>
</evidence>
<evidence type="ECO:0000256" key="3">
    <source>
        <dbReference type="ARBA" id="ARBA00022519"/>
    </source>
</evidence>
<feature type="domain" description="ABC transporter" evidence="8">
    <location>
        <begin position="25"/>
        <end position="252"/>
    </location>
</feature>
<keyword evidence="2" id="KW-1003">Cell membrane</keyword>
<comment type="caution">
    <text evidence="9">The sequence shown here is derived from an EMBL/GenBank/DDBJ whole genome shotgun (WGS) entry which is preliminary data.</text>
</comment>
<keyword evidence="10" id="KW-1185">Reference proteome</keyword>
<dbReference type="EMBL" id="JACHHY010000010">
    <property type="protein sequence ID" value="MBB5018595.1"/>
    <property type="molecule type" value="Genomic_DNA"/>
</dbReference>
<keyword evidence="1" id="KW-0813">Transport</keyword>
<evidence type="ECO:0000256" key="2">
    <source>
        <dbReference type="ARBA" id="ARBA00022475"/>
    </source>
</evidence>
<keyword evidence="3" id="KW-0997">Cell inner membrane</keyword>
<dbReference type="Gene3D" id="2.40.50.100">
    <property type="match status" value="1"/>
</dbReference>
<dbReference type="Pfam" id="PF00005">
    <property type="entry name" value="ABC_tran"/>
    <property type="match status" value="1"/>
</dbReference>
<dbReference type="InterPro" id="IPR050093">
    <property type="entry name" value="ABC_SmlMolc_Importer"/>
</dbReference>
<evidence type="ECO:0000256" key="4">
    <source>
        <dbReference type="ARBA" id="ARBA00022741"/>
    </source>
</evidence>
<accession>A0A840MM91</accession>
<dbReference type="InterPro" id="IPR003439">
    <property type="entry name" value="ABC_transporter-like_ATP-bd"/>
</dbReference>